<dbReference type="Gene3D" id="3.90.1300.10">
    <property type="entry name" value="Amidase signature (AS) domain"/>
    <property type="match status" value="1"/>
</dbReference>
<dbReference type="AlphaFoldDB" id="A0A7X4KBL5"/>
<proteinExistence type="predicted"/>
<dbReference type="SUPFAM" id="SSF75304">
    <property type="entry name" value="Amidase signature (AS) enzymes"/>
    <property type="match status" value="1"/>
</dbReference>
<comment type="caution">
    <text evidence="2">The sequence shown here is derived from an EMBL/GenBank/DDBJ whole genome shotgun (WGS) entry which is preliminary data.</text>
</comment>
<dbReference type="InterPro" id="IPR023631">
    <property type="entry name" value="Amidase_dom"/>
</dbReference>
<dbReference type="InterPro" id="IPR036928">
    <property type="entry name" value="AS_sf"/>
</dbReference>
<reference evidence="2 3" key="1">
    <citation type="submission" date="2019-12" db="EMBL/GenBank/DDBJ databases">
        <title>Novel species isolated from a subtropical stream in China.</title>
        <authorList>
            <person name="Lu H."/>
        </authorList>
    </citation>
    <scope>NUCLEOTIDE SEQUENCE [LARGE SCALE GENOMIC DNA]</scope>
    <source>
        <strain evidence="2 3">FT55W</strain>
    </source>
</reference>
<feature type="domain" description="Amidase" evidence="1">
    <location>
        <begin position="30"/>
        <end position="457"/>
    </location>
</feature>
<dbReference type="PANTHER" id="PTHR43372:SF4">
    <property type="entry name" value="FATTY-ACID AMIDE HYDROLASE 2"/>
    <property type="match status" value="1"/>
</dbReference>
<dbReference type="InterPro" id="IPR052739">
    <property type="entry name" value="FAAH2"/>
</dbReference>
<dbReference type="EMBL" id="WWCK01000003">
    <property type="protein sequence ID" value="MYM67087.1"/>
    <property type="molecule type" value="Genomic_DNA"/>
</dbReference>
<organism evidence="2 3">
    <name type="scientific">Duganella rivi</name>
    <dbReference type="NCBI Taxonomy" id="2666083"/>
    <lineage>
        <taxon>Bacteria</taxon>
        <taxon>Pseudomonadati</taxon>
        <taxon>Pseudomonadota</taxon>
        <taxon>Betaproteobacteria</taxon>
        <taxon>Burkholderiales</taxon>
        <taxon>Oxalobacteraceae</taxon>
        <taxon>Telluria group</taxon>
        <taxon>Duganella</taxon>
    </lineage>
</organism>
<name>A0A7X4KBL5_9BURK</name>
<evidence type="ECO:0000259" key="1">
    <source>
        <dbReference type="Pfam" id="PF01425"/>
    </source>
</evidence>
<dbReference type="Proteomes" id="UP000450012">
    <property type="component" value="Unassembled WGS sequence"/>
</dbReference>
<keyword evidence="3" id="KW-1185">Reference proteome</keyword>
<accession>A0A7X4KBL5</accession>
<dbReference type="Pfam" id="PF01425">
    <property type="entry name" value="Amidase"/>
    <property type="match status" value="1"/>
</dbReference>
<evidence type="ECO:0000313" key="2">
    <source>
        <dbReference type="EMBL" id="MYM67087.1"/>
    </source>
</evidence>
<sequence length="469" mass="50047">MDKAAWNMWNQDAVSLLAALRQAVMSSEQLVQGHLERIAQSQARLNAATQVFSEQALSQARQLDLSGDKSLPLFGLPCSVKETFGLAGEQVTAGSVRMQPELHEQDAEIVRRLKAAGAIVIARSNVPEFAMTAESSNPRYGRTNNPLDPARVAGGSSGGEGALVGSGGSVFGVGSDILGSIRIPAAFCGVVGFKPHSGAVDKRGTWPTVRGNTKSWLGLGPLTRSVRDAELVYNVIADQPIAAPAELGGRLVIPRGFPLKMREPCIAAALDCATKTLLNEGYAEDGRDFGDVCHLFLQIPKLILDDFYGDWIRLLSSPEHGRFSPLKELWAQLIGKPTIDDGLLKWMLIAPLLKPRSEAKVQTIAATFARARIHYQSLLGTDGVMVLPTLGLLPPQHGKMNRLSLKPGVNGLFTAHTMGNYLDLSAIAVPARKFSDPATGLPPSISVLCAPGAEAKLFAAAKRLEAALN</sequence>
<protein>
    <recommendedName>
        <fullName evidence="1">Amidase domain-containing protein</fullName>
    </recommendedName>
</protein>
<dbReference type="RefSeq" id="WP_161013657.1">
    <property type="nucleotide sequence ID" value="NZ_WWCK01000003.1"/>
</dbReference>
<dbReference type="GO" id="GO:0012505">
    <property type="term" value="C:endomembrane system"/>
    <property type="evidence" value="ECO:0007669"/>
    <property type="project" value="TreeGrafter"/>
</dbReference>
<dbReference type="PANTHER" id="PTHR43372">
    <property type="entry name" value="FATTY-ACID AMIDE HYDROLASE"/>
    <property type="match status" value="1"/>
</dbReference>
<gene>
    <name evidence="2" type="ORF">GTP45_09625</name>
</gene>
<evidence type="ECO:0000313" key="3">
    <source>
        <dbReference type="Proteomes" id="UP000450012"/>
    </source>
</evidence>